<feature type="domain" description="Aminotransferase class I/classII large" evidence="7">
    <location>
        <begin position="164"/>
        <end position="484"/>
    </location>
</feature>
<dbReference type="InterPro" id="IPR015424">
    <property type="entry name" value="PyrdxlP-dep_Trfase"/>
</dbReference>
<dbReference type="CDD" id="cd00609">
    <property type="entry name" value="AAT_like"/>
    <property type="match status" value="1"/>
</dbReference>
<gene>
    <name evidence="8" type="ORF">ACFQLX_22510</name>
</gene>
<proteinExistence type="inferred from homology"/>
<comment type="cofactor">
    <cofactor evidence="1">
        <name>pyridoxal 5'-phosphate</name>
        <dbReference type="ChEBI" id="CHEBI:597326"/>
    </cofactor>
</comment>
<dbReference type="InterPro" id="IPR050596">
    <property type="entry name" value="AspAT/PAT-like"/>
</dbReference>
<evidence type="ECO:0000256" key="2">
    <source>
        <dbReference type="ARBA" id="ARBA00007441"/>
    </source>
</evidence>
<organism evidence="8 9">
    <name type="scientific">Streptomyces polyrhachis</name>
    <dbReference type="NCBI Taxonomy" id="1282885"/>
    <lineage>
        <taxon>Bacteria</taxon>
        <taxon>Bacillati</taxon>
        <taxon>Actinomycetota</taxon>
        <taxon>Actinomycetes</taxon>
        <taxon>Kitasatosporales</taxon>
        <taxon>Streptomycetaceae</taxon>
        <taxon>Streptomyces</taxon>
    </lineage>
</organism>
<dbReference type="EMBL" id="JBHSZO010000044">
    <property type="protein sequence ID" value="MFC7220908.1"/>
    <property type="molecule type" value="Genomic_DNA"/>
</dbReference>
<dbReference type="InterPro" id="IPR004839">
    <property type="entry name" value="Aminotransferase_I/II_large"/>
</dbReference>
<evidence type="ECO:0000259" key="7">
    <source>
        <dbReference type="Pfam" id="PF00155"/>
    </source>
</evidence>
<feature type="region of interest" description="Disordered" evidence="6">
    <location>
        <begin position="1"/>
        <end position="27"/>
    </location>
</feature>
<dbReference type="GO" id="GO:0008483">
    <property type="term" value="F:transaminase activity"/>
    <property type="evidence" value="ECO:0007669"/>
    <property type="project" value="UniProtKB-KW"/>
</dbReference>
<dbReference type="SUPFAM" id="SSF53383">
    <property type="entry name" value="PLP-dependent transferases"/>
    <property type="match status" value="1"/>
</dbReference>
<dbReference type="PANTHER" id="PTHR46383">
    <property type="entry name" value="ASPARTATE AMINOTRANSFERASE"/>
    <property type="match status" value="1"/>
</dbReference>
<evidence type="ECO:0000256" key="4">
    <source>
        <dbReference type="ARBA" id="ARBA00022679"/>
    </source>
</evidence>
<evidence type="ECO:0000256" key="1">
    <source>
        <dbReference type="ARBA" id="ARBA00001933"/>
    </source>
</evidence>
<evidence type="ECO:0000256" key="6">
    <source>
        <dbReference type="SAM" id="MobiDB-lite"/>
    </source>
</evidence>
<evidence type="ECO:0000256" key="5">
    <source>
        <dbReference type="ARBA" id="ARBA00022898"/>
    </source>
</evidence>
<evidence type="ECO:0000256" key="3">
    <source>
        <dbReference type="ARBA" id="ARBA00022576"/>
    </source>
</evidence>
<keyword evidence="4" id="KW-0808">Transferase</keyword>
<evidence type="ECO:0000313" key="9">
    <source>
        <dbReference type="Proteomes" id="UP001596413"/>
    </source>
</evidence>
<keyword evidence="5" id="KW-0663">Pyridoxal phosphate</keyword>
<reference evidence="9" key="1">
    <citation type="journal article" date="2019" name="Int. J. Syst. Evol. Microbiol.">
        <title>The Global Catalogue of Microorganisms (GCM) 10K type strain sequencing project: providing services to taxonomists for standard genome sequencing and annotation.</title>
        <authorList>
            <consortium name="The Broad Institute Genomics Platform"/>
            <consortium name="The Broad Institute Genome Sequencing Center for Infectious Disease"/>
            <person name="Wu L."/>
            <person name="Ma J."/>
        </authorList>
    </citation>
    <scope>NUCLEOTIDE SEQUENCE [LARGE SCALE GENOMIC DNA]</scope>
    <source>
        <strain evidence="9">CGMCC 1.13681</strain>
    </source>
</reference>
<comment type="similarity">
    <text evidence="2">Belongs to the class-I pyridoxal-phosphate-dependent aminotransferase family.</text>
</comment>
<comment type="caution">
    <text evidence="8">The sequence shown here is derived from an EMBL/GenBank/DDBJ whole genome shotgun (WGS) entry which is preliminary data.</text>
</comment>
<feature type="compositionally biased region" description="Low complexity" evidence="6">
    <location>
        <begin position="1"/>
        <end position="23"/>
    </location>
</feature>
<dbReference type="RefSeq" id="WP_386417902.1">
    <property type="nucleotide sequence ID" value="NZ_JBHSZO010000044.1"/>
</dbReference>
<dbReference type="Gene3D" id="3.90.1150.10">
    <property type="entry name" value="Aspartate Aminotransferase, domain 1"/>
    <property type="match status" value="1"/>
</dbReference>
<accession>A0ABW2GN20</accession>
<dbReference type="PANTHER" id="PTHR46383:SF1">
    <property type="entry name" value="ASPARTATE AMINOTRANSFERASE"/>
    <property type="match status" value="1"/>
</dbReference>
<evidence type="ECO:0000313" key="8">
    <source>
        <dbReference type="EMBL" id="MFC7220908.1"/>
    </source>
</evidence>
<keyword evidence="9" id="KW-1185">Reference proteome</keyword>
<name>A0ABW2GN20_9ACTN</name>
<dbReference type="Gene3D" id="3.40.640.10">
    <property type="entry name" value="Type I PLP-dependent aspartate aminotransferase-like (Major domain)"/>
    <property type="match status" value="1"/>
</dbReference>
<dbReference type="InterPro" id="IPR015421">
    <property type="entry name" value="PyrdxlP-dep_Trfase_major"/>
</dbReference>
<dbReference type="Pfam" id="PF00155">
    <property type="entry name" value="Aminotran_1_2"/>
    <property type="match status" value="1"/>
</dbReference>
<sequence length="491" mass="55539">MSAPESAAPDSAAPDSTAAAGSGLEEQRLLIRRARKEMLRRRPDRREVGVEPPIRVMARIVQELQDECAARRFDPAATRLEIVNRTLGDVNVRLITECEGDEGGPQDYRTLGDELGIALPGEDLNGYTASGKRYQWLREQMTEAERQLVDSGYDPRVYDLQSIGNPLLRGLLAEDMRQWGLTTTAEHVALGLGATDCLDKVLRGLAYLARRRDEPPGAVLFPAPGFNMPELQAAAYGYRLHMAPTRAEGGFKLTGPLLSRHLEENPDVNVVYLTVTNNPTTFAYTPEELAEIQDVVRRLAQRGRRVHVLADLAYLGTGRPEEDRARMHSLTSATDVADLMIYVSSFSKTHTLTGDRFGWVVFGETEFARAMRMSWMNSVSSLPAEWQLRFMAYHALFRENPRLIERIRDLYRLRRSRLRRQLDRFDKEHHLFERVYLDDDATIYNWSKLRKGEDCFSVLEKTGIAGIPGSAFGYSDDYIRFSVGILPVELD</sequence>
<keyword evidence="3 8" id="KW-0032">Aminotransferase</keyword>
<dbReference type="Proteomes" id="UP001596413">
    <property type="component" value="Unassembled WGS sequence"/>
</dbReference>
<dbReference type="InterPro" id="IPR015422">
    <property type="entry name" value="PyrdxlP-dep_Trfase_small"/>
</dbReference>
<protein>
    <submittedName>
        <fullName evidence="8">Pyridoxal phosphate-dependent aminotransferase</fullName>
    </submittedName>
</protein>